<dbReference type="Proteomes" id="UP001596119">
    <property type="component" value="Unassembled WGS sequence"/>
</dbReference>
<dbReference type="PANTHER" id="PTHR10264:SF19">
    <property type="entry name" value="AT06885P-RELATED"/>
    <property type="match status" value="1"/>
</dbReference>
<dbReference type="PANTHER" id="PTHR10264">
    <property type="entry name" value="BAND 7 PROTEIN-RELATED"/>
    <property type="match status" value="1"/>
</dbReference>
<dbReference type="Pfam" id="PF01145">
    <property type="entry name" value="Band_7"/>
    <property type="match status" value="1"/>
</dbReference>
<proteinExistence type="predicted"/>
<sequence length="75" mass="8136">MIVVWILIALGALCLLGAVTSVRVVQEFERGVVFRFGRVRPQTRGPGLALLAPLADRMQKVNLQVITLPVPAQDG</sequence>
<feature type="non-terminal residue" evidence="2">
    <location>
        <position position="75"/>
    </location>
</feature>
<dbReference type="RefSeq" id="WP_379570451.1">
    <property type="nucleotide sequence ID" value="NZ_JBHSQK010000088.1"/>
</dbReference>
<gene>
    <name evidence="2" type="ORF">ACFQH9_27320</name>
</gene>
<reference evidence="3" key="1">
    <citation type="journal article" date="2019" name="Int. J. Syst. Evol. Microbiol.">
        <title>The Global Catalogue of Microorganisms (GCM) 10K type strain sequencing project: providing services to taxonomists for standard genome sequencing and annotation.</title>
        <authorList>
            <consortium name="The Broad Institute Genomics Platform"/>
            <consortium name="The Broad Institute Genome Sequencing Center for Infectious Disease"/>
            <person name="Wu L."/>
            <person name="Ma J."/>
        </authorList>
    </citation>
    <scope>NUCLEOTIDE SEQUENCE [LARGE SCALE GENOMIC DNA]</scope>
    <source>
        <strain evidence="3">CGMCC 4.7397</strain>
    </source>
</reference>
<accession>A0ABW1IFB6</accession>
<keyword evidence="3" id="KW-1185">Reference proteome</keyword>
<dbReference type="EMBL" id="JBHSQK010000088">
    <property type="protein sequence ID" value="MFC5951980.1"/>
    <property type="molecule type" value="Genomic_DNA"/>
</dbReference>
<comment type="caution">
    <text evidence="2">The sequence shown here is derived from an EMBL/GenBank/DDBJ whole genome shotgun (WGS) entry which is preliminary data.</text>
</comment>
<feature type="domain" description="Band 7" evidence="1">
    <location>
        <begin position="24"/>
        <end position="73"/>
    </location>
</feature>
<organism evidence="2 3">
    <name type="scientific">Pseudonocardia lutea</name>
    <dbReference type="NCBI Taxonomy" id="2172015"/>
    <lineage>
        <taxon>Bacteria</taxon>
        <taxon>Bacillati</taxon>
        <taxon>Actinomycetota</taxon>
        <taxon>Actinomycetes</taxon>
        <taxon>Pseudonocardiales</taxon>
        <taxon>Pseudonocardiaceae</taxon>
        <taxon>Pseudonocardia</taxon>
    </lineage>
</organism>
<dbReference type="InterPro" id="IPR043202">
    <property type="entry name" value="Band-7_stomatin-like"/>
</dbReference>
<evidence type="ECO:0000313" key="3">
    <source>
        <dbReference type="Proteomes" id="UP001596119"/>
    </source>
</evidence>
<name>A0ABW1IFB6_9PSEU</name>
<protein>
    <submittedName>
        <fullName evidence="2">SPFH domain-containing protein</fullName>
    </submittedName>
</protein>
<evidence type="ECO:0000259" key="1">
    <source>
        <dbReference type="Pfam" id="PF01145"/>
    </source>
</evidence>
<evidence type="ECO:0000313" key="2">
    <source>
        <dbReference type="EMBL" id="MFC5951980.1"/>
    </source>
</evidence>
<dbReference type="InterPro" id="IPR001107">
    <property type="entry name" value="Band_7"/>
</dbReference>